<keyword evidence="3" id="KW-1133">Transmembrane helix</keyword>
<dbReference type="InterPro" id="IPR002035">
    <property type="entry name" value="VWF_A"/>
</dbReference>
<evidence type="ECO:0000313" key="8">
    <source>
        <dbReference type="Proteomes" id="UP000317951"/>
    </source>
</evidence>
<feature type="region of interest" description="Disordered" evidence="2">
    <location>
        <begin position="454"/>
        <end position="546"/>
    </location>
</feature>
<dbReference type="SMART" id="SM00028">
    <property type="entry name" value="TPR"/>
    <property type="match status" value="1"/>
</dbReference>
<protein>
    <submittedName>
        <fullName evidence="5">Ca-activated chloride channel family protein</fullName>
    </submittedName>
    <submittedName>
        <fullName evidence="6">Tetratricopeptide repeat protein</fullName>
    </submittedName>
</protein>
<dbReference type="Proteomes" id="UP000317951">
    <property type="component" value="Unassembled WGS sequence"/>
</dbReference>
<dbReference type="SUPFAM" id="SSF53300">
    <property type="entry name" value="vWA-like"/>
    <property type="match status" value="1"/>
</dbReference>
<dbReference type="SUPFAM" id="SSF48452">
    <property type="entry name" value="TPR-like"/>
    <property type="match status" value="1"/>
</dbReference>
<dbReference type="Proteomes" id="UP000182858">
    <property type="component" value="Chromosome I"/>
</dbReference>
<dbReference type="EMBL" id="VFET01000019">
    <property type="protein sequence ID" value="TWS02223.1"/>
    <property type="molecule type" value="Genomic_DNA"/>
</dbReference>
<dbReference type="PROSITE" id="PS50005">
    <property type="entry name" value="TPR"/>
    <property type="match status" value="1"/>
</dbReference>
<evidence type="ECO:0000313" key="5">
    <source>
        <dbReference type="EMBL" id="SDE89084.1"/>
    </source>
</evidence>
<evidence type="ECO:0000256" key="2">
    <source>
        <dbReference type="SAM" id="MobiDB-lite"/>
    </source>
</evidence>
<dbReference type="EMBL" id="LT629689">
    <property type="protein sequence ID" value="SDE89084.1"/>
    <property type="molecule type" value="Genomic_DNA"/>
</dbReference>
<feature type="transmembrane region" description="Helical" evidence="3">
    <location>
        <begin position="62"/>
        <end position="81"/>
    </location>
</feature>
<dbReference type="RefSeq" id="WP_010565517.1">
    <property type="nucleotide sequence ID" value="NZ_CP091043.1"/>
</dbReference>
<dbReference type="OrthoDB" id="9807628at2"/>
<evidence type="ECO:0000259" key="4">
    <source>
        <dbReference type="Pfam" id="PF13519"/>
    </source>
</evidence>
<keyword evidence="3" id="KW-0472">Membrane</keyword>
<sequence length="579" mass="63621">MIDLWPHWFRPWWLLLLPLLGWLLWQLWHRQKRAGRWQMILPPAFHAVLLSGGSGRESRSPWVMLGIAWLLAVLALLGPSWQRVEQPSQKPSDPLVVLLELTPEMLATDSPPNRLEQARRKLYDLLQARSDAQTAIVVYAGSAHTLVPLSDDLATSRNLLEALRPSLMPESGHRADLAVDKALGLLKQGGLGQGRLLLIGSSLSKQERQGIRLLLQSGQAPSLSILGIGSREGTPVTQESGEFLKDEQGAILVPRLDSPTLKAFANEMGGHYRAARLDDKDLRQLGMLDAPQTLRDNGQLLHLDTWADQGYWLLLPLLLLAACAGRRGWLFCLPLLLLTAPQPSYAFGLQDLWLRPDQQGQYLLKKKRPAEAAEHFEDPQWQGVALYEAGNYAEAIKRFAQSNDAYAHYNRGNALAKSGELEAAIDAYEQALEAQPDLEPALKNKALVETLLQEQSQAAPEQPADNGDDETSQPGQTAQPGASGQSATGGEPSAEGPGEAASGDAQAGGTGQAGGNEVPGSELGDEQTTTPPLRPSDTSLDGERRQALEQWLQEIPDNPGELLRRKFWYEQQQHQDKTR</sequence>
<dbReference type="Gene3D" id="3.40.50.410">
    <property type="entry name" value="von Willebrand factor, type A domain"/>
    <property type="match status" value="1"/>
</dbReference>
<dbReference type="InterPro" id="IPR036465">
    <property type="entry name" value="vWFA_dom_sf"/>
</dbReference>
<feature type="repeat" description="TPR" evidence="1">
    <location>
        <begin position="405"/>
        <end position="438"/>
    </location>
</feature>
<evidence type="ECO:0000256" key="1">
    <source>
        <dbReference type="PROSITE-ProRule" id="PRU00339"/>
    </source>
</evidence>
<dbReference type="PROSITE" id="PS50293">
    <property type="entry name" value="TPR_REGION"/>
    <property type="match status" value="1"/>
</dbReference>
<evidence type="ECO:0000256" key="3">
    <source>
        <dbReference type="SAM" id="Phobius"/>
    </source>
</evidence>
<dbReference type="PANTHER" id="PTHR22550">
    <property type="entry name" value="SPORE GERMINATION PROTEIN"/>
    <property type="match status" value="1"/>
</dbReference>
<dbReference type="InterPro" id="IPR050768">
    <property type="entry name" value="UPF0353/GerABKA_families"/>
</dbReference>
<reference evidence="6 8" key="2">
    <citation type="submission" date="2019-06" db="EMBL/GenBank/DDBJ databases">
        <title>Pseudomonas bimorpha sp. nov. isolated from bovine raw milk and skim milk concentrate.</title>
        <authorList>
            <person name="Hofmann K."/>
            <person name="Huptas C."/>
            <person name="Doll E."/>
            <person name="Scherer S."/>
            <person name="Wenning M."/>
        </authorList>
    </citation>
    <scope>NUCLEOTIDE SEQUENCE [LARGE SCALE GENOMIC DNA]</scope>
    <source>
        <strain evidence="6 8">DSM 17835</strain>
    </source>
</reference>
<feature type="compositionally biased region" description="Polar residues" evidence="2">
    <location>
        <begin position="472"/>
        <end position="488"/>
    </location>
</feature>
<feature type="domain" description="VWFA" evidence="4">
    <location>
        <begin position="97"/>
        <end position="199"/>
    </location>
</feature>
<keyword evidence="1" id="KW-0802">TPR repeat</keyword>
<dbReference type="InterPro" id="IPR019734">
    <property type="entry name" value="TPR_rpt"/>
</dbReference>
<gene>
    <name evidence="6" type="ORF">FIV36_20765</name>
    <name evidence="5" type="ORF">SAMN05216591_1292</name>
</gene>
<accession>A0A5C5Q8U8</accession>
<evidence type="ECO:0000313" key="6">
    <source>
        <dbReference type="EMBL" id="TWS02223.1"/>
    </source>
</evidence>
<name>A0A5C5Q8U8_9PSED</name>
<feature type="compositionally biased region" description="Polar residues" evidence="2">
    <location>
        <begin position="526"/>
        <end position="539"/>
    </location>
</feature>
<feature type="compositionally biased region" description="Low complexity" evidence="2">
    <location>
        <begin position="489"/>
        <end position="505"/>
    </location>
</feature>
<reference evidence="5 7" key="1">
    <citation type="submission" date="2016-10" db="EMBL/GenBank/DDBJ databases">
        <authorList>
            <person name="Varghese N."/>
            <person name="Submissions S."/>
        </authorList>
    </citation>
    <scope>NUCLEOTIDE SEQUENCE [LARGE SCALE GENOMIC DNA]</scope>
    <source>
        <strain evidence="5 7">DSM 17835</strain>
    </source>
</reference>
<keyword evidence="3" id="KW-0812">Transmembrane</keyword>
<feature type="transmembrane region" description="Helical" evidence="3">
    <location>
        <begin position="12"/>
        <end position="28"/>
    </location>
</feature>
<dbReference type="Pfam" id="PF13519">
    <property type="entry name" value="VWA_2"/>
    <property type="match status" value="1"/>
</dbReference>
<dbReference type="AlphaFoldDB" id="A0A5C5Q8U8"/>
<dbReference type="Gene3D" id="1.25.40.10">
    <property type="entry name" value="Tetratricopeptide repeat domain"/>
    <property type="match status" value="1"/>
</dbReference>
<dbReference type="Pfam" id="PF00515">
    <property type="entry name" value="TPR_1"/>
    <property type="match status" value="1"/>
</dbReference>
<evidence type="ECO:0000313" key="7">
    <source>
        <dbReference type="Proteomes" id="UP000182858"/>
    </source>
</evidence>
<proteinExistence type="predicted"/>
<organism evidence="6 8">
    <name type="scientific">Pseudomonas extremaustralis</name>
    <dbReference type="NCBI Taxonomy" id="359110"/>
    <lineage>
        <taxon>Bacteria</taxon>
        <taxon>Pseudomonadati</taxon>
        <taxon>Pseudomonadota</taxon>
        <taxon>Gammaproteobacteria</taxon>
        <taxon>Pseudomonadales</taxon>
        <taxon>Pseudomonadaceae</taxon>
        <taxon>Pseudomonas</taxon>
    </lineage>
</organism>
<dbReference type="InterPro" id="IPR011990">
    <property type="entry name" value="TPR-like_helical_dom_sf"/>
</dbReference>
<dbReference type="GeneID" id="78552796"/>
<dbReference type="PANTHER" id="PTHR22550:SF14">
    <property type="entry name" value="VWFA DOMAIN-CONTAINING PROTEIN"/>
    <property type="match status" value="1"/>
</dbReference>
<keyword evidence="7" id="KW-1185">Reference proteome</keyword>
<feature type="compositionally biased region" description="Low complexity" evidence="2">
    <location>
        <begin position="454"/>
        <end position="464"/>
    </location>
</feature>